<keyword evidence="6" id="KW-1185">Reference proteome</keyword>
<reference evidence="5" key="2">
    <citation type="submission" date="2025-08" db="UniProtKB">
        <authorList>
            <consortium name="Ensembl"/>
        </authorList>
    </citation>
    <scope>IDENTIFICATION</scope>
</reference>
<dbReference type="GO" id="GO:0038023">
    <property type="term" value="F:signaling receptor activity"/>
    <property type="evidence" value="ECO:0007669"/>
    <property type="project" value="TreeGrafter"/>
</dbReference>
<reference evidence="5" key="1">
    <citation type="submission" date="2014-08" db="EMBL/GenBank/DDBJ databases">
        <authorList>
            <person name="Senf B."/>
            <person name="Petzold A."/>
            <person name="Downie B.R."/>
            <person name="Koch P."/>
            <person name="Platzer M."/>
        </authorList>
    </citation>
    <scope>NUCLEOTIDE SEQUENCE [LARGE SCALE GENOMIC DNA]</scope>
    <source>
        <strain evidence="5">GRZ</strain>
    </source>
</reference>
<evidence type="ECO:0000256" key="1">
    <source>
        <dbReference type="ARBA" id="ARBA00022989"/>
    </source>
</evidence>
<gene>
    <name evidence="5" type="primary">LOC107379107</name>
</gene>
<evidence type="ECO:0000313" key="5">
    <source>
        <dbReference type="Ensembl" id="ENSNFUP00015021980.1"/>
    </source>
</evidence>
<protein>
    <recommendedName>
        <fullName evidence="4">C-type lectin domain-containing protein</fullName>
    </recommendedName>
</protein>
<dbReference type="GO" id="GO:0005886">
    <property type="term" value="C:plasma membrane"/>
    <property type="evidence" value="ECO:0007669"/>
    <property type="project" value="TreeGrafter"/>
</dbReference>
<accession>A0A8C6LM56</accession>
<dbReference type="PROSITE" id="PS50041">
    <property type="entry name" value="C_TYPE_LECTIN_2"/>
    <property type="match status" value="1"/>
</dbReference>
<dbReference type="GO" id="GO:0042269">
    <property type="term" value="P:regulation of natural killer cell mediated cytotoxicity"/>
    <property type="evidence" value="ECO:0007669"/>
    <property type="project" value="TreeGrafter"/>
</dbReference>
<dbReference type="InterPro" id="IPR001304">
    <property type="entry name" value="C-type_lectin-like"/>
</dbReference>
<evidence type="ECO:0000259" key="4">
    <source>
        <dbReference type="PROSITE" id="PS50041"/>
    </source>
</evidence>
<dbReference type="PANTHER" id="PTHR46784:SF1">
    <property type="entry name" value="KILLER CELL LECTIN-LIKE RECEPTOR SUBFAMILY B MEMBER 1"/>
    <property type="match status" value="1"/>
</dbReference>
<organism evidence="5 6">
    <name type="scientific">Nothobranchius furzeri</name>
    <name type="common">Turquoise killifish</name>
    <dbReference type="NCBI Taxonomy" id="105023"/>
    <lineage>
        <taxon>Eukaryota</taxon>
        <taxon>Metazoa</taxon>
        <taxon>Chordata</taxon>
        <taxon>Craniata</taxon>
        <taxon>Vertebrata</taxon>
        <taxon>Euteleostomi</taxon>
        <taxon>Actinopterygii</taxon>
        <taxon>Neopterygii</taxon>
        <taxon>Teleostei</taxon>
        <taxon>Neoteleostei</taxon>
        <taxon>Acanthomorphata</taxon>
        <taxon>Ovalentaria</taxon>
        <taxon>Atherinomorphae</taxon>
        <taxon>Cyprinodontiformes</taxon>
        <taxon>Nothobranchiidae</taxon>
        <taxon>Nothobranchius</taxon>
    </lineage>
</organism>
<keyword evidence="2" id="KW-1015">Disulfide bond</keyword>
<dbReference type="Ensembl" id="ENSNFUT00015023000.1">
    <property type="protein sequence ID" value="ENSNFUP00015021980.1"/>
    <property type="gene ID" value="ENSNFUG00015010657.1"/>
</dbReference>
<keyword evidence="1 3" id="KW-1133">Transmembrane helix</keyword>
<dbReference type="PROSITE" id="PS00615">
    <property type="entry name" value="C_TYPE_LECTIN_1"/>
    <property type="match status" value="1"/>
</dbReference>
<dbReference type="GO" id="GO:0009986">
    <property type="term" value="C:cell surface"/>
    <property type="evidence" value="ECO:0007669"/>
    <property type="project" value="TreeGrafter"/>
</dbReference>
<dbReference type="InterPro" id="IPR016186">
    <property type="entry name" value="C-type_lectin-like/link_sf"/>
</dbReference>
<feature type="domain" description="C-type lectin" evidence="4">
    <location>
        <begin position="110"/>
        <end position="213"/>
    </location>
</feature>
<dbReference type="Proteomes" id="UP000694548">
    <property type="component" value="Chromosome sgr05"/>
</dbReference>
<proteinExistence type="predicted"/>
<dbReference type="SUPFAM" id="SSF56436">
    <property type="entry name" value="C-type lectin-like"/>
    <property type="match status" value="1"/>
</dbReference>
<evidence type="ECO:0000256" key="2">
    <source>
        <dbReference type="ARBA" id="ARBA00023157"/>
    </source>
</evidence>
<dbReference type="InterPro" id="IPR016187">
    <property type="entry name" value="CTDL_fold"/>
</dbReference>
<name>A0A8C6LM56_NOTFU</name>
<evidence type="ECO:0000256" key="3">
    <source>
        <dbReference type="SAM" id="Phobius"/>
    </source>
</evidence>
<dbReference type="AlphaFoldDB" id="A0A8C6LM56"/>
<evidence type="ECO:0000313" key="6">
    <source>
        <dbReference type="Proteomes" id="UP000694548"/>
    </source>
</evidence>
<dbReference type="PANTHER" id="PTHR46784">
    <property type="entry name" value="KILLER CELL LECTIN-LIKE RECEPTOR SUBFAMILY B MEMBER 1"/>
    <property type="match status" value="1"/>
</dbReference>
<sequence length="219" mass="23695">MCLCSAAPPDKEGRCGDYQLLACCFGTLCVILLLVVIGTLNVSESRNTNLTGENLQLKTINKNLADQVKTMKAAWNEFSGTLAQKSVDAYCPKVGSVRTCQACPKDWLLNLGNCYAYNDAKYSDQRTWAGAREDCSGKISDLTAVNYVFTISVPQTGITGFWIGLRAVNGIWKWINGTNLINQPAADGQCVTSLSGSGWRSVSCSTPNAWICEKKAVSV</sequence>
<dbReference type="Gene3D" id="3.10.100.10">
    <property type="entry name" value="Mannose-Binding Protein A, subunit A"/>
    <property type="match status" value="1"/>
</dbReference>
<reference evidence="5" key="3">
    <citation type="submission" date="2025-09" db="UniProtKB">
        <authorList>
            <consortium name="Ensembl"/>
        </authorList>
    </citation>
    <scope>IDENTIFICATION</scope>
</reference>
<dbReference type="GeneTree" id="ENSGT01000000214792"/>
<keyword evidence="3" id="KW-0472">Membrane</keyword>
<feature type="transmembrane region" description="Helical" evidence="3">
    <location>
        <begin position="18"/>
        <end position="40"/>
    </location>
</feature>
<dbReference type="SMART" id="SM00034">
    <property type="entry name" value="CLECT"/>
    <property type="match status" value="1"/>
</dbReference>
<dbReference type="Pfam" id="PF00059">
    <property type="entry name" value="Lectin_C"/>
    <property type="match status" value="1"/>
</dbReference>
<keyword evidence="3" id="KW-0812">Transmembrane</keyword>
<dbReference type="InterPro" id="IPR051527">
    <property type="entry name" value="KLR_subfamily_B"/>
</dbReference>
<dbReference type="InterPro" id="IPR018378">
    <property type="entry name" value="C-type_lectin_CS"/>
</dbReference>